<feature type="signal peptide" evidence="1">
    <location>
        <begin position="1"/>
        <end position="21"/>
    </location>
</feature>
<dbReference type="AlphaFoldDB" id="A0A940DK35"/>
<evidence type="ECO:0000259" key="2">
    <source>
        <dbReference type="Pfam" id="PF19910"/>
    </source>
</evidence>
<evidence type="ECO:0000256" key="1">
    <source>
        <dbReference type="SAM" id="SignalP"/>
    </source>
</evidence>
<evidence type="ECO:0000313" key="3">
    <source>
        <dbReference type="EMBL" id="MBO8439122.1"/>
    </source>
</evidence>
<dbReference type="InterPro" id="IPR045963">
    <property type="entry name" value="DUF6383"/>
</dbReference>
<feature type="chain" id="PRO_5037897839" description="DUF6383 domain-containing protein" evidence="1">
    <location>
        <begin position="22"/>
        <end position="607"/>
    </location>
</feature>
<gene>
    <name evidence="3" type="ORF">IAC51_00550</name>
</gene>
<dbReference type="EMBL" id="JADIMV010000012">
    <property type="protein sequence ID" value="MBO8439122.1"/>
    <property type="molecule type" value="Genomic_DNA"/>
</dbReference>
<feature type="domain" description="DUF6383" evidence="2">
    <location>
        <begin position="547"/>
        <end position="606"/>
    </location>
</feature>
<dbReference type="Proteomes" id="UP000712007">
    <property type="component" value="Unassembled WGS sequence"/>
</dbReference>
<evidence type="ECO:0000313" key="4">
    <source>
        <dbReference type="Proteomes" id="UP000712007"/>
    </source>
</evidence>
<dbReference type="Pfam" id="PF19910">
    <property type="entry name" value="DUF6383"/>
    <property type="match status" value="1"/>
</dbReference>
<reference evidence="3" key="2">
    <citation type="journal article" date="2021" name="PeerJ">
        <title>Extensive microbial diversity within the chicken gut microbiome revealed by metagenomics and culture.</title>
        <authorList>
            <person name="Gilroy R."/>
            <person name="Ravi A."/>
            <person name="Getino M."/>
            <person name="Pursley I."/>
            <person name="Horton D.L."/>
            <person name="Alikhan N.F."/>
            <person name="Baker D."/>
            <person name="Gharbi K."/>
            <person name="Hall N."/>
            <person name="Watson M."/>
            <person name="Adriaenssens E.M."/>
            <person name="Foster-Nyarko E."/>
            <person name="Jarju S."/>
            <person name="Secka A."/>
            <person name="Antonio M."/>
            <person name="Oren A."/>
            <person name="Chaudhuri R.R."/>
            <person name="La Ragione R."/>
            <person name="Hildebrand F."/>
            <person name="Pallen M.J."/>
        </authorList>
    </citation>
    <scope>NUCLEOTIDE SEQUENCE</scope>
    <source>
        <strain evidence="3">3924</strain>
    </source>
</reference>
<organism evidence="3 4">
    <name type="scientific">Candidatus Aphodosoma intestinipullorum</name>
    <dbReference type="NCBI Taxonomy" id="2840674"/>
    <lineage>
        <taxon>Bacteria</taxon>
        <taxon>Pseudomonadati</taxon>
        <taxon>Bacteroidota</taxon>
        <taxon>Bacteroidia</taxon>
        <taxon>Bacteroidales</taxon>
        <taxon>Candidatus Aphodosoma</taxon>
    </lineage>
</organism>
<protein>
    <recommendedName>
        <fullName evidence="2">DUF6383 domain-containing protein</fullName>
    </recommendedName>
</protein>
<comment type="caution">
    <text evidence="3">The sequence shown here is derived from an EMBL/GenBank/DDBJ whole genome shotgun (WGS) entry which is preliminary data.</text>
</comment>
<proteinExistence type="predicted"/>
<keyword evidence="1" id="KW-0732">Signal</keyword>
<reference evidence="3" key="1">
    <citation type="submission" date="2020-10" db="EMBL/GenBank/DDBJ databases">
        <authorList>
            <person name="Gilroy R."/>
        </authorList>
    </citation>
    <scope>NUCLEOTIDE SEQUENCE</scope>
    <source>
        <strain evidence="3">3924</strain>
    </source>
</reference>
<name>A0A940DK35_9BACT</name>
<sequence length="607" mass="65510">MNRNRLSLLCLLPFLCVAAAAQYTFSWYSPLVGYSEKAQSTIQSVKINSRGDVYTFALFGTNVDTDAYDGTGEPVADFLGRRFTGAPYKGGTSYGMNMLLVKHDLDGNIIWSVNSDIGDEYISGSDFVPTADGGAFVALKSRYTNKNQFADDIILRTVSNDGSLDSVLWHCSFWSYQPVFMTIDPTGNVSRIVTAYVDTTAMPSAGHYSYGTPNAFDLYAVTADDEGNFYVAGRLKKEMVIQGHTIPVHNTDGWDGDSQKQVGSLFILKLDANLDYVAHLTSGGSTAYDQIKTAEFRDGKLYFAGTYKASASTPFTLGDKSCTPVGGEVGIFAAQLDKDLNVNWLTGIPGVTASGKNSIQLESMDFSSDGSRFYLGGGVQGGIMVGQSQIESQSSAYNGFIVAVNAVTGSVDDGTVWQNSGIGKVYGVIANTDSLYVYGYDWGRTTGKCYLDSYTLSFEPKCQYPLMDVTGMPTAWGCVAYGDRIIAANRAPKNSEVSFYGTDETYSSEYTWYGLLVSYTFDGYAFTQVDEPGGTTAAGHEETGGPVVYGHDGILHVAGAAGSEVAVYDLYGRCVVRFTALSDDETLTLQRGIYVVRAGAYAEKVML</sequence>
<accession>A0A940DK35</accession>